<dbReference type="InterPro" id="IPR014922">
    <property type="entry name" value="YdhG-like"/>
</dbReference>
<organism evidence="2 3">
    <name type="scientific">Luteimonas gilva</name>
    <dbReference type="NCBI Taxonomy" id="2572684"/>
    <lineage>
        <taxon>Bacteria</taxon>
        <taxon>Pseudomonadati</taxon>
        <taxon>Pseudomonadota</taxon>
        <taxon>Gammaproteobacteria</taxon>
        <taxon>Lysobacterales</taxon>
        <taxon>Lysobacteraceae</taxon>
        <taxon>Luteimonas</taxon>
    </lineage>
</organism>
<gene>
    <name evidence="2" type="ORF">FCE95_10575</name>
</gene>
<dbReference type="Pfam" id="PF08818">
    <property type="entry name" value="DUF1801"/>
    <property type="match status" value="1"/>
</dbReference>
<evidence type="ECO:0000259" key="1">
    <source>
        <dbReference type="Pfam" id="PF08818"/>
    </source>
</evidence>
<dbReference type="SUPFAM" id="SSF159888">
    <property type="entry name" value="YdhG-like"/>
    <property type="match status" value="1"/>
</dbReference>
<evidence type="ECO:0000313" key="2">
    <source>
        <dbReference type="EMBL" id="TKR30550.1"/>
    </source>
</evidence>
<dbReference type="RefSeq" id="WP_137266980.1">
    <property type="nucleotide sequence ID" value="NZ_SZUA01000002.1"/>
</dbReference>
<dbReference type="OrthoDB" id="9813231at2"/>
<dbReference type="EMBL" id="SZUA01000002">
    <property type="protein sequence ID" value="TKR30550.1"/>
    <property type="molecule type" value="Genomic_DNA"/>
</dbReference>
<evidence type="ECO:0000313" key="3">
    <source>
        <dbReference type="Proteomes" id="UP000308707"/>
    </source>
</evidence>
<dbReference type="AlphaFoldDB" id="A0A4U5JLM2"/>
<dbReference type="Proteomes" id="UP000308707">
    <property type="component" value="Unassembled WGS sequence"/>
</dbReference>
<sequence length="148" mass="16231">MPRSDAVSVTDYLASLPPERRAVVAKVRDLVNANLPAGYAETMAFGMIGWGVPLSRYPDTYNRQPLGYVALAAQKNGYSLYLMGVYAIAEQERRLRTAAAAAGKKLDMGKSCLRFKKPEDLPLEAIGELIADVGVDDYIAVYEASRKR</sequence>
<dbReference type="Gene3D" id="3.90.1150.200">
    <property type="match status" value="1"/>
</dbReference>
<name>A0A4U5JLM2_9GAMM</name>
<keyword evidence="3" id="KW-1185">Reference proteome</keyword>
<protein>
    <submittedName>
        <fullName evidence="2">DUF1801 domain-containing protein</fullName>
    </submittedName>
</protein>
<proteinExistence type="predicted"/>
<accession>A0A4U5JLM2</accession>
<reference evidence="2 3" key="1">
    <citation type="submission" date="2019-04" db="EMBL/GenBank/DDBJ databases">
        <title>Reference strain of H23.</title>
        <authorList>
            <person name="Luo X."/>
        </authorList>
    </citation>
    <scope>NUCLEOTIDE SEQUENCE [LARGE SCALE GENOMIC DNA]</scope>
    <source>
        <strain evidence="2 3">H23</strain>
    </source>
</reference>
<feature type="domain" description="YdhG-like" evidence="1">
    <location>
        <begin position="20"/>
        <end position="131"/>
    </location>
</feature>
<comment type="caution">
    <text evidence="2">The sequence shown here is derived from an EMBL/GenBank/DDBJ whole genome shotgun (WGS) entry which is preliminary data.</text>
</comment>